<evidence type="ECO:0000256" key="7">
    <source>
        <dbReference type="ARBA" id="ARBA00042722"/>
    </source>
</evidence>
<keyword evidence="12" id="KW-0479">Metal-binding</keyword>
<dbReference type="InterPro" id="IPR050792">
    <property type="entry name" value="ADP-ribosylglycohydrolase"/>
</dbReference>
<dbReference type="OrthoDB" id="524326at2759"/>
<keyword evidence="3" id="KW-0378">Hydrolase</keyword>
<dbReference type="EC" id="3.2.1.143" evidence="2"/>
<dbReference type="PANTHER" id="PTHR16222:SF24">
    <property type="entry name" value="ADP-RIBOSYLHYDROLASE ARH3"/>
    <property type="match status" value="1"/>
</dbReference>
<comment type="cofactor">
    <cofactor evidence="12">
        <name>Mg(2+)</name>
        <dbReference type="ChEBI" id="CHEBI:18420"/>
    </cofactor>
    <text evidence="12">Binds 2 magnesium ions per subunit.</text>
</comment>
<evidence type="ECO:0000256" key="12">
    <source>
        <dbReference type="PIRSR" id="PIRSR605502-1"/>
    </source>
</evidence>
<evidence type="ECO:0000256" key="6">
    <source>
        <dbReference type="ARBA" id="ARBA00042471"/>
    </source>
</evidence>
<evidence type="ECO:0000256" key="8">
    <source>
        <dbReference type="ARBA" id="ARBA00042850"/>
    </source>
</evidence>
<dbReference type="InParanoid" id="E1ZTL5"/>
<name>E1ZTL5_CHLVA</name>
<dbReference type="RefSeq" id="XP_005842963.1">
    <property type="nucleotide sequence ID" value="XM_005842901.1"/>
</dbReference>
<evidence type="ECO:0000256" key="3">
    <source>
        <dbReference type="ARBA" id="ARBA00022801"/>
    </source>
</evidence>
<proteinExistence type="inferred from homology"/>
<dbReference type="Pfam" id="PF03747">
    <property type="entry name" value="ADP_ribosyl_GH"/>
    <property type="match status" value="1"/>
</dbReference>
<evidence type="ECO:0000256" key="10">
    <source>
        <dbReference type="ARBA" id="ARBA00043193"/>
    </source>
</evidence>
<dbReference type="EMBL" id="GL433872">
    <property type="protein sequence ID" value="EFN50861.1"/>
    <property type="molecule type" value="Genomic_DNA"/>
</dbReference>
<dbReference type="GO" id="GO:0004649">
    <property type="term" value="F:poly(ADP-ribose) glycohydrolase activity"/>
    <property type="evidence" value="ECO:0007669"/>
    <property type="project" value="UniProtKB-EC"/>
</dbReference>
<feature type="non-terminal residue" evidence="14">
    <location>
        <position position="357"/>
    </location>
</feature>
<dbReference type="SUPFAM" id="SSF101478">
    <property type="entry name" value="ADP-ribosylglycohydrolase"/>
    <property type="match status" value="1"/>
</dbReference>
<dbReference type="PANTHER" id="PTHR16222">
    <property type="entry name" value="ADP-RIBOSYLGLYCOHYDROLASE"/>
    <property type="match status" value="1"/>
</dbReference>
<evidence type="ECO:0000256" key="1">
    <source>
        <dbReference type="ARBA" id="ARBA00010702"/>
    </source>
</evidence>
<evidence type="ECO:0000313" key="15">
    <source>
        <dbReference type="Proteomes" id="UP000008141"/>
    </source>
</evidence>
<dbReference type="GeneID" id="17350250"/>
<dbReference type="InterPro" id="IPR036705">
    <property type="entry name" value="Ribosyl_crysJ1_sf"/>
</dbReference>
<dbReference type="Gene3D" id="1.10.4080.10">
    <property type="entry name" value="ADP-ribosylation/Crystallin J1"/>
    <property type="match status" value="1"/>
</dbReference>
<evidence type="ECO:0000256" key="9">
    <source>
        <dbReference type="ARBA" id="ARBA00043187"/>
    </source>
</evidence>
<evidence type="ECO:0000256" key="2">
    <source>
        <dbReference type="ARBA" id="ARBA00012255"/>
    </source>
</evidence>
<dbReference type="KEGG" id="cvr:CHLNCDRAFT_9947"/>
<dbReference type="AlphaFoldDB" id="E1ZTL5"/>
<dbReference type="GO" id="GO:0046872">
    <property type="term" value="F:metal ion binding"/>
    <property type="evidence" value="ECO:0007669"/>
    <property type="project" value="UniProtKB-KW"/>
</dbReference>
<keyword evidence="13" id="KW-0812">Transmembrane</keyword>
<evidence type="ECO:0000256" key="4">
    <source>
        <dbReference type="ARBA" id="ARBA00041057"/>
    </source>
</evidence>
<evidence type="ECO:0000256" key="11">
    <source>
        <dbReference type="ARBA" id="ARBA00049015"/>
    </source>
</evidence>
<comment type="similarity">
    <text evidence="1">Belongs to the ADP-ribosylglycohydrolase family.</text>
</comment>
<feature type="transmembrane region" description="Helical" evidence="13">
    <location>
        <begin position="263"/>
        <end position="283"/>
    </location>
</feature>
<protein>
    <recommendedName>
        <fullName evidence="4">ADP-ribosylhydrolase ARH3</fullName>
        <ecNumber evidence="2">3.2.1.143</ecNumber>
    </recommendedName>
    <alternativeName>
        <fullName evidence="5">ADP-ribose glycohydrolase ARH3</fullName>
    </alternativeName>
    <alternativeName>
        <fullName evidence="6">ADP-ribosylhydrolase 3</fullName>
    </alternativeName>
    <alternativeName>
        <fullName evidence="9">O-acetyl-ADP-ribose deacetylase ARH3</fullName>
    </alternativeName>
    <alternativeName>
        <fullName evidence="10">Poly(ADP-ribose) glycohydrolase ARH3</fullName>
    </alternativeName>
    <alternativeName>
        <fullName evidence="8">[Protein ADP-ribosylarginine] hydrolase-like protein 2</fullName>
    </alternativeName>
    <alternativeName>
        <fullName evidence="7">[Protein ADP-ribosylserine] hydrolase</fullName>
    </alternativeName>
</protein>
<dbReference type="STRING" id="554065.E1ZTL5"/>
<reference evidence="14 15" key="1">
    <citation type="journal article" date="2010" name="Plant Cell">
        <title>The Chlorella variabilis NC64A genome reveals adaptation to photosymbiosis, coevolution with viruses, and cryptic sex.</title>
        <authorList>
            <person name="Blanc G."/>
            <person name="Duncan G."/>
            <person name="Agarkova I."/>
            <person name="Borodovsky M."/>
            <person name="Gurnon J."/>
            <person name="Kuo A."/>
            <person name="Lindquist E."/>
            <person name="Lucas S."/>
            <person name="Pangilinan J."/>
            <person name="Polle J."/>
            <person name="Salamov A."/>
            <person name="Terry A."/>
            <person name="Yamada T."/>
            <person name="Dunigan D.D."/>
            <person name="Grigoriev I.V."/>
            <person name="Claverie J.M."/>
            <person name="Van Etten J.L."/>
        </authorList>
    </citation>
    <scope>NUCLEOTIDE SEQUENCE [LARGE SCALE GENOMIC DNA]</scope>
    <source>
        <strain evidence="14 15">NC64A</strain>
    </source>
</reference>
<feature type="binding site" evidence="12">
    <location>
        <position position="58"/>
    </location>
    <ligand>
        <name>Mg(2+)</name>
        <dbReference type="ChEBI" id="CHEBI:18420"/>
        <label>1</label>
    </ligand>
</feature>
<evidence type="ECO:0000256" key="13">
    <source>
        <dbReference type="SAM" id="Phobius"/>
    </source>
</evidence>
<feature type="transmembrane region" description="Helical" evidence="13">
    <location>
        <begin position="319"/>
        <end position="336"/>
    </location>
</feature>
<sequence>RDRAAGAIMGCLVGDALGVGAHWYYDVDVLRQEFGWIDGYTKPKPGRYHEGQEAGDLSQTGQVCELLLRSLAEVGRHDQDDFTARLDGLLGTLDGSAYSGRYTDVAMRDVWRGRKARAAHAWPGCQGGPALLDTAEGAIRAVMLAARYAASLGDTARLAMQNVRLTHLDPVVAGQSMSFAILVAALIQGESMDADFGKKMRELAVQQEIPVTHAVLVEERDYITRQPADPTPTMPFPDALLQVSWVVQAARDPTISIPPTKVALLYGLACSIHFLLPAAYYYTAHFQGRPDHFEIAVLMAINSGGNNMARAALTGTAHFPWIAGALVGAIVGLGGIPQRFINGLANGADLKALALQV</sequence>
<organism evidence="15">
    <name type="scientific">Chlorella variabilis</name>
    <name type="common">Green alga</name>
    <dbReference type="NCBI Taxonomy" id="554065"/>
    <lineage>
        <taxon>Eukaryota</taxon>
        <taxon>Viridiplantae</taxon>
        <taxon>Chlorophyta</taxon>
        <taxon>core chlorophytes</taxon>
        <taxon>Trebouxiophyceae</taxon>
        <taxon>Chlorellales</taxon>
        <taxon>Chlorellaceae</taxon>
        <taxon>Chlorella clade</taxon>
        <taxon>Chlorella</taxon>
    </lineage>
</organism>
<evidence type="ECO:0000313" key="14">
    <source>
        <dbReference type="EMBL" id="EFN50861.1"/>
    </source>
</evidence>
<feature type="non-terminal residue" evidence="14">
    <location>
        <position position="1"/>
    </location>
</feature>
<dbReference type="Proteomes" id="UP000008141">
    <property type="component" value="Unassembled WGS sequence"/>
</dbReference>
<keyword evidence="13" id="KW-1133">Transmembrane helix</keyword>
<keyword evidence="12" id="KW-0460">Magnesium</keyword>
<dbReference type="InterPro" id="IPR005502">
    <property type="entry name" value="Ribosyl_crysJ1"/>
</dbReference>
<gene>
    <name evidence="14" type="ORF">CHLNCDRAFT_9947</name>
</gene>
<keyword evidence="13" id="KW-0472">Membrane</keyword>
<keyword evidence="15" id="KW-1185">Reference proteome</keyword>
<evidence type="ECO:0000256" key="5">
    <source>
        <dbReference type="ARBA" id="ARBA00042398"/>
    </source>
</evidence>
<comment type="catalytic activity">
    <reaction evidence="11">
        <text>alpha-NAD(+) + H2O = ADP-D-ribose + nicotinamide + H(+)</text>
        <dbReference type="Rhea" id="RHEA:68792"/>
        <dbReference type="ChEBI" id="CHEBI:15377"/>
        <dbReference type="ChEBI" id="CHEBI:15378"/>
        <dbReference type="ChEBI" id="CHEBI:17154"/>
        <dbReference type="ChEBI" id="CHEBI:57967"/>
        <dbReference type="ChEBI" id="CHEBI:77017"/>
    </reaction>
</comment>
<accession>E1ZTL5</accession>